<dbReference type="AlphaFoldDB" id="A0A4Y2MYT2"/>
<organism evidence="1 2">
    <name type="scientific">Araneus ventricosus</name>
    <name type="common">Orbweaver spider</name>
    <name type="synonym">Epeira ventricosa</name>
    <dbReference type="NCBI Taxonomy" id="182803"/>
    <lineage>
        <taxon>Eukaryota</taxon>
        <taxon>Metazoa</taxon>
        <taxon>Ecdysozoa</taxon>
        <taxon>Arthropoda</taxon>
        <taxon>Chelicerata</taxon>
        <taxon>Arachnida</taxon>
        <taxon>Araneae</taxon>
        <taxon>Araneomorphae</taxon>
        <taxon>Entelegynae</taxon>
        <taxon>Araneoidea</taxon>
        <taxon>Araneidae</taxon>
        <taxon>Araneus</taxon>
    </lineage>
</organism>
<name>A0A4Y2MYT2_ARAVE</name>
<dbReference type="EMBL" id="BGPR01008090">
    <property type="protein sequence ID" value="GBN31514.1"/>
    <property type="molecule type" value="Genomic_DNA"/>
</dbReference>
<accession>A0A4Y2MYT2</accession>
<dbReference type="Proteomes" id="UP000499080">
    <property type="component" value="Unassembled WGS sequence"/>
</dbReference>
<proteinExistence type="predicted"/>
<comment type="caution">
    <text evidence="1">The sequence shown here is derived from an EMBL/GenBank/DDBJ whole genome shotgun (WGS) entry which is preliminary data.</text>
</comment>
<keyword evidence="2" id="KW-1185">Reference proteome</keyword>
<gene>
    <name evidence="1" type="ORF">AVEN_3693_1</name>
</gene>
<evidence type="ECO:0000313" key="2">
    <source>
        <dbReference type="Proteomes" id="UP000499080"/>
    </source>
</evidence>
<protein>
    <submittedName>
        <fullName evidence="1">Uncharacterized protein</fullName>
    </submittedName>
</protein>
<sequence>MGNPPADVSAKEALINNTPTPTLYRSFSLFTQKNVFVLFPVPPSIAPLHLTLRSFPVSAAKDFVFTCFISVLGMWNSYSWTNPPSMDDEFCPFQDLSHD</sequence>
<evidence type="ECO:0000313" key="1">
    <source>
        <dbReference type="EMBL" id="GBN31514.1"/>
    </source>
</evidence>
<reference evidence="1 2" key="1">
    <citation type="journal article" date="2019" name="Sci. Rep.">
        <title>Orb-weaving spider Araneus ventricosus genome elucidates the spidroin gene catalogue.</title>
        <authorList>
            <person name="Kono N."/>
            <person name="Nakamura H."/>
            <person name="Ohtoshi R."/>
            <person name="Moran D.A.P."/>
            <person name="Shinohara A."/>
            <person name="Yoshida Y."/>
            <person name="Fujiwara M."/>
            <person name="Mori M."/>
            <person name="Tomita M."/>
            <person name="Arakawa K."/>
        </authorList>
    </citation>
    <scope>NUCLEOTIDE SEQUENCE [LARGE SCALE GENOMIC DNA]</scope>
</reference>